<protein>
    <recommendedName>
        <fullName evidence="4">Secreted protein</fullName>
    </recommendedName>
</protein>
<evidence type="ECO:0000313" key="2">
    <source>
        <dbReference type="EMBL" id="KAK9733676.1"/>
    </source>
</evidence>
<gene>
    <name evidence="2" type="ORF">RND81_04G083600</name>
</gene>
<reference evidence="2" key="1">
    <citation type="submission" date="2024-03" db="EMBL/GenBank/DDBJ databases">
        <title>WGS assembly of Saponaria officinalis var. Norfolk2.</title>
        <authorList>
            <person name="Jenkins J."/>
            <person name="Shu S."/>
            <person name="Grimwood J."/>
            <person name="Barry K."/>
            <person name="Goodstein D."/>
            <person name="Schmutz J."/>
            <person name="Leebens-Mack J."/>
            <person name="Osbourn A."/>
        </authorList>
    </citation>
    <scope>NUCLEOTIDE SEQUENCE [LARGE SCALE GENOMIC DNA]</scope>
    <source>
        <strain evidence="2">JIC</strain>
    </source>
</reference>
<accession>A0AAW1LK10</accession>
<comment type="caution">
    <text evidence="2">The sequence shown here is derived from an EMBL/GenBank/DDBJ whole genome shotgun (WGS) entry which is preliminary data.</text>
</comment>
<evidence type="ECO:0000256" key="1">
    <source>
        <dbReference type="SAM" id="SignalP"/>
    </source>
</evidence>
<evidence type="ECO:0000313" key="3">
    <source>
        <dbReference type="Proteomes" id="UP001443914"/>
    </source>
</evidence>
<dbReference type="AlphaFoldDB" id="A0AAW1LK10"/>
<keyword evidence="1" id="KW-0732">Signal</keyword>
<keyword evidence="3" id="KW-1185">Reference proteome</keyword>
<proteinExistence type="predicted"/>
<feature type="chain" id="PRO_5043901045" description="Secreted protein" evidence="1">
    <location>
        <begin position="21"/>
        <end position="91"/>
    </location>
</feature>
<sequence>MRGVKLWWCMCMMGLHLVRNLIREREIVEYLMEERGIFLNNLLYFFRLFAPNSLAKKKASTRVKRDRNLLSVREKIVRINFNFKTPIRSAK</sequence>
<dbReference type="EMBL" id="JBDFQZ010000004">
    <property type="protein sequence ID" value="KAK9733676.1"/>
    <property type="molecule type" value="Genomic_DNA"/>
</dbReference>
<feature type="signal peptide" evidence="1">
    <location>
        <begin position="1"/>
        <end position="20"/>
    </location>
</feature>
<dbReference type="Proteomes" id="UP001443914">
    <property type="component" value="Unassembled WGS sequence"/>
</dbReference>
<evidence type="ECO:0008006" key="4">
    <source>
        <dbReference type="Google" id="ProtNLM"/>
    </source>
</evidence>
<name>A0AAW1LK10_SAPOF</name>
<organism evidence="2 3">
    <name type="scientific">Saponaria officinalis</name>
    <name type="common">Common soapwort</name>
    <name type="synonym">Lychnis saponaria</name>
    <dbReference type="NCBI Taxonomy" id="3572"/>
    <lineage>
        <taxon>Eukaryota</taxon>
        <taxon>Viridiplantae</taxon>
        <taxon>Streptophyta</taxon>
        <taxon>Embryophyta</taxon>
        <taxon>Tracheophyta</taxon>
        <taxon>Spermatophyta</taxon>
        <taxon>Magnoliopsida</taxon>
        <taxon>eudicotyledons</taxon>
        <taxon>Gunneridae</taxon>
        <taxon>Pentapetalae</taxon>
        <taxon>Caryophyllales</taxon>
        <taxon>Caryophyllaceae</taxon>
        <taxon>Caryophylleae</taxon>
        <taxon>Saponaria</taxon>
    </lineage>
</organism>